<name>A0AA42WAC2_9BURK</name>
<evidence type="ECO:0000313" key="2">
    <source>
        <dbReference type="EMBL" id="MDH2051599.1"/>
    </source>
</evidence>
<dbReference type="Gene3D" id="1.10.10.800">
    <property type="match status" value="1"/>
</dbReference>
<dbReference type="Proteomes" id="UP001161276">
    <property type="component" value="Unassembled WGS sequence"/>
</dbReference>
<dbReference type="AlphaFoldDB" id="A0AA42WAC2"/>
<feature type="domain" description="AB hydrolase-1" evidence="1">
    <location>
        <begin position="42"/>
        <end position="301"/>
    </location>
</feature>
<dbReference type="PANTHER" id="PTHR47751">
    <property type="entry name" value="SUPERFAMILY HYDROLASE, PUTATIVE (AFU_ORTHOLOGUE AFUA_2G16580)-RELATED"/>
    <property type="match status" value="1"/>
</dbReference>
<evidence type="ECO:0000259" key="1">
    <source>
        <dbReference type="Pfam" id="PF12697"/>
    </source>
</evidence>
<dbReference type="EMBL" id="JAOCKG010000005">
    <property type="protein sequence ID" value="MDH2051599.1"/>
    <property type="molecule type" value="Genomic_DNA"/>
</dbReference>
<dbReference type="PANTHER" id="PTHR47751:SF2">
    <property type="entry name" value="DLTD N-TERMINAL DOMAIN PROTEIN (AFU_ORTHOLOGUE AFUA_8G00380)-RELATED"/>
    <property type="match status" value="1"/>
</dbReference>
<dbReference type="InterPro" id="IPR051411">
    <property type="entry name" value="Polyketide_trans_af380"/>
</dbReference>
<dbReference type="InterPro" id="IPR000073">
    <property type="entry name" value="AB_hydrolase_1"/>
</dbReference>
<dbReference type="Pfam" id="PF12697">
    <property type="entry name" value="Abhydrolase_6"/>
    <property type="match status" value="1"/>
</dbReference>
<dbReference type="RefSeq" id="WP_280027177.1">
    <property type="nucleotide sequence ID" value="NZ_JAOCKG010000005.1"/>
</dbReference>
<sequence>MKPPEIDHMNSRNVVFYSDGIKLAGRVLVPEGYNAGERRPAVLICHGRFAIKEWVPSRWTPHFLAAGYVCMIFDYRNLGESEGRPGTIIPQEEVRDVRHAVTFLQQQVEVDPERIGVLGWGLGGGVVVSAAAQDTRIKAVVCASGVANGEKYGRVGMTESDWAQRQDEIRQDSIDRVLTGVSRRLPRTHVLGRPDTQQADAHARQNWIDSLISAVGAERASNPALLGIPEDITLESMQALYEFKPDDDVQKIAPRPLLVVHAREDHEFPFEHVKTLFDRAGEPKELLAIEEGGHLDWIDPAFPAQKIHVPQVVSWMQARLPVAAD</sequence>
<dbReference type="SUPFAM" id="SSF53474">
    <property type="entry name" value="alpha/beta-Hydrolases"/>
    <property type="match status" value="1"/>
</dbReference>
<keyword evidence="2" id="KW-0378">Hydrolase</keyword>
<gene>
    <name evidence="2" type="ORF">N5K24_14440</name>
</gene>
<dbReference type="Gene3D" id="3.40.50.1820">
    <property type="entry name" value="alpha/beta hydrolase"/>
    <property type="match status" value="1"/>
</dbReference>
<dbReference type="InterPro" id="IPR029058">
    <property type="entry name" value="AB_hydrolase_fold"/>
</dbReference>
<accession>A0AA42WAC2</accession>
<proteinExistence type="predicted"/>
<protein>
    <submittedName>
        <fullName evidence="2">Alpha/beta hydrolase</fullName>
    </submittedName>
</protein>
<evidence type="ECO:0000313" key="3">
    <source>
        <dbReference type="Proteomes" id="UP001161276"/>
    </source>
</evidence>
<dbReference type="GO" id="GO:0016787">
    <property type="term" value="F:hydrolase activity"/>
    <property type="evidence" value="ECO:0007669"/>
    <property type="project" value="UniProtKB-KW"/>
</dbReference>
<comment type="caution">
    <text evidence="2">The sequence shown here is derived from an EMBL/GenBank/DDBJ whole genome shotgun (WGS) entry which is preliminary data.</text>
</comment>
<reference evidence="2" key="1">
    <citation type="submission" date="2022-09" db="EMBL/GenBank/DDBJ databases">
        <title>Intensive care unit water sources are persistently colonized with multi-drug resistant bacteria and are the site of extensive horizontal gene transfer of antibiotic resistance genes.</title>
        <authorList>
            <person name="Diorio-Toth L."/>
        </authorList>
    </citation>
    <scope>NUCLEOTIDE SEQUENCE</scope>
    <source>
        <strain evidence="2">GD03676</strain>
    </source>
</reference>
<organism evidence="2 3">
    <name type="scientific">Achromobacter marplatensis</name>
    <dbReference type="NCBI Taxonomy" id="470868"/>
    <lineage>
        <taxon>Bacteria</taxon>
        <taxon>Pseudomonadati</taxon>
        <taxon>Pseudomonadota</taxon>
        <taxon>Betaproteobacteria</taxon>
        <taxon>Burkholderiales</taxon>
        <taxon>Alcaligenaceae</taxon>
        <taxon>Achromobacter</taxon>
    </lineage>
</organism>